<reference evidence="3 4" key="1">
    <citation type="submission" date="2020-04" db="EMBL/GenBank/DDBJ databases">
        <title>Perkinsus chesapeaki whole genome sequence.</title>
        <authorList>
            <person name="Bogema D.R."/>
        </authorList>
    </citation>
    <scope>NUCLEOTIDE SEQUENCE [LARGE SCALE GENOMIC DNA]</scope>
    <source>
        <strain evidence="3">ATCC PRA-425</strain>
    </source>
</reference>
<feature type="region of interest" description="Disordered" evidence="2">
    <location>
        <begin position="288"/>
        <end position="312"/>
    </location>
</feature>
<dbReference type="EMBL" id="JAAPAO010000074">
    <property type="protein sequence ID" value="KAF4673867.1"/>
    <property type="molecule type" value="Genomic_DNA"/>
</dbReference>
<proteinExistence type="predicted"/>
<feature type="coiled-coil region" evidence="1">
    <location>
        <begin position="74"/>
        <end position="101"/>
    </location>
</feature>
<accession>A0A7J6MRA2</accession>
<gene>
    <name evidence="3" type="ORF">FOL47_010016</name>
</gene>
<evidence type="ECO:0000256" key="1">
    <source>
        <dbReference type="SAM" id="Coils"/>
    </source>
</evidence>
<evidence type="ECO:0000313" key="3">
    <source>
        <dbReference type="EMBL" id="KAF4673867.1"/>
    </source>
</evidence>
<comment type="caution">
    <text evidence="3">The sequence shown here is derived from an EMBL/GenBank/DDBJ whole genome shotgun (WGS) entry which is preliminary data.</text>
</comment>
<dbReference type="OrthoDB" id="10282471at2759"/>
<feature type="compositionally biased region" description="Basic and acidic residues" evidence="2">
    <location>
        <begin position="295"/>
        <end position="312"/>
    </location>
</feature>
<evidence type="ECO:0000256" key="2">
    <source>
        <dbReference type="SAM" id="MobiDB-lite"/>
    </source>
</evidence>
<keyword evidence="4" id="KW-1185">Reference proteome</keyword>
<keyword evidence="1" id="KW-0175">Coiled coil</keyword>
<name>A0A7J6MRA2_PERCH</name>
<evidence type="ECO:0000313" key="4">
    <source>
        <dbReference type="Proteomes" id="UP000591131"/>
    </source>
</evidence>
<dbReference type="Proteomes" id="UP000591131">
    <property type="component" value="Unassembled WGS sequence"/>
</dbReference>
<protein>
    <submittedName>
        <fullName evidence="3">Uncharacterized protein</fullName>
    </submittedName>
</protein>
<sequence length="312" mass="35322">MKPIIVMFPPVNHEGRRRVDDPRGIGYTRWLPSPPWKANGITLEERIEQMQQEREEAFKLHMPYHNPSLCSTTADEALVERDDALDDVRKLKRELQDIKTGVKDEIHSLRADLNLISTERDVMRETLAAVHSASGTLAERLDDEASYGEFYDMFKWLWACSGPDLDRATVESQDSIKKNRLIEGLVKAVIEAQSVKADLCRERQICGELRQEAASLKAKLEGLKKSESDAQAQLVVKIEALRAAEVSCQQTKEGLESAERRGVWLTGQVREMQSLVNEKDALVQKLQREVSTAGEDARDLEERDTEGMHARG</sequence>
<organism evidence="3 4">
    <name type="scientific">Perkinsus chesapeaki</name>
    <name type="common">Clam parasite</name>
    <name type="synonym">Perkinsus andrewsi</name>
    <dbReference type="NCBI Taxonomy" id="330153"/>
    <lineage>
        <taxon>Eukaryota</taxon>
        <taxon>Sar</taxon>
        <taxon>Alveolata</taxon>
        <taxon>Perkinsozoa</taxon>
        <taxon>Perkinsea</taxon>
        <taxon>Perkinsida</taxon>
        <taxon>Perkinsidae</taxon>
        <taxon>Perkinsus</taxon>
    </lineage>
</organism>
<dbReference type="AlphaFoldDB" id="A0A7J6MRA2"/>